<organism evidence="2">
    <name type="scientific">Ixodes ricinus</name>
    <name type="common">Common tick</name>
    <name type="synonym">Acarus ricinus</name>
    <dbReference type="NCBI Taxonomy" id="34613"/>
    <lineage>
        <taxon>Eukaryota</taxon>
        <taxon>Metazoa</taxon>
        <taxon>Ecdysozoa</taxon>
        <taxon>Arthropoda</taxon>
        <taxon>Chelicerata</taxon>
        <taxon>Arachnida</taxon>
        <taxon>Acari</taxon>
        <taxon>Parasitiformes</taxon>
        <taxon>Ixodida</taxon>
        <taxon>Ixodoidea</taxon>
        <taxon>Ixodidae</taxon>
        <taxon>Ixodinae</taxon>
        <taxon>Ixodes</taxon>
    </lineage>
</organism>
<sequence>MGPVAVGIHFIAATAAPGLSYAIAVLAECLHVACNAFLVALYTCGVSLAIYLFIFHILLAWRCYREEWW</sequence>
<keyword evidence="1" id="KW-1133">Transmembrane helix</keyword>
<keyword evidence="1" id="KW-0472">Membrane</keyword>
<accession>A0A6B0U1J8</accession>
<evidence type="ECO:0000256" key="1">
    <source>
        <dbReference type="SAM" id="Phobius"/>
    </source>
</evidence>
<keyword evidence="1" id="KW-0812">Transmembrane</keyword>
<reference evidence="2" key="1">
    <citation type="submission" date="2019-12" db="EMBL/GenBank/DDBJ databases">
        <title>An insight into the sialome of adult female Ixodes ricinus ticks feeding for 6 days.</title>
        <authorList>
            <person name="Perner J."/>
            <person name="Ribeiro J.M.C."/>
        </authorList>
    </citation>
    <scope>NUCLEOTIDE SEQUENCE</scope>
    <source>
        <strain evidence="2">Semi-engorged</strain>
        <tissue evidence="2">Salivary glands</tissue>
    </source>
</reference>
<protein>
    <submittedName>
        <fullName evidence="2">Uncharacterized protein</fullName>
    </submittedName>
</protein>
<proteinExistence type="predicted"/>
<dbReference type="AlphaFoldDB" id="A0A6B0U1J8"/>
<evidence type="ECO:0000313" key="2">
    <source>
        <dbReference type="EMBL" id="MXU82524.1"/>
    </source>
</evidence>
<dbReference type="EMBL" id="GIFC01000441">
    <property type="protein sequence ID" value="MXU82524.1"/>
    <property type="molecule type" value="Transcribed_RNA"/>
</dbReference>
<feature type="transmembrane region" description="Helical" evidence="1">
    <location>
        <begin position="37"/>
        <end position="61"/>
    </location>
</feature>
<name>A0A6B0U1J8_IXORI</name>